<organism evidence="11 12">
    <name type="scientific">Desulfotomaculum nigrificans (strain DSM 14880 / VKM B-2319 / CO-1-SRB)</name>
    <name type="common">Desulfotomaculum carboxydivorans</name>
    <dbReference type="NCBI Taxonomy" id="868595"/>
    <lineage>
        <taxon>Bacteria</taxon>
        <taxon>Bacillati</taxon>
        <taxon>Bacillota</taxon>
        <taxon>Clostridia</taxon>
        <taxon>Eubacteriales</taxon>
        <taxon>Desulfotomaculaceae</taxon>
        <taxon>Desulfotomaculum</taxon>
    </lineage>
</organism>
<evidence type="ECO:0000256" key="6">
    <source>
        <dbReference type="ARBA" id="ARBA00022989"/>
    </source>
</evidence>
<proteinExistence type="inferred from homology"/>
<evidence type="ECO:0000256" key="3">
    <source>
        <dbReference type="ARBA" id="ARBA00022448"/>
    </source>
</evidence>
<evidence type="ECO:0000313" key="12">
    <source>
        <dbReference type="Proteomes" id="UP000009226"/>
    </source>
</evidence>
<accession>F6B6T6</accession>
<comment type="function">
    <text evidence="9">Part of the binding-protein-dependent transport system for phosphate; probably responsible for the translocation of the substrate across the membrane.</text>
</comment>
<evidence type="ECO:0000259" key="10">
    <source>
        <dbReference type="PROSITE" id="PS50928"/>
    </source>
</evidence>
<keyword evidence="3 8" id="KW-0813">Transport</keyword>
<dbReference type="RefSeq" id="WP_003542424.1">
    <property type="nucleotide sequence ID" value="NC_015565.1"/>
</dbReference>
<keyword evidence="9" id="KW-0592">Phosphate transport</keyword>
<dbReference type="STRING" id="868595.Desca_0365"/>
<dbReference type="PANTHER" id="PTHR30425:SF2">
    <property type="entry name" value="ABC TRANSPORTER PERMEASE PROTEIN YQGH-RELATED"/>
    <property type="match status" value="1"/>
</dbReference>
<feature type="transmembrane region" description="Helical" evidence="8">
    <location>
        <begin position="160"/>
        <end position="181"/>
    </location>
</feature>
<dbReference type="PANTHER" id="PTHR30425">
    <property type="entry name" value="PHOSPHATE TRANSPORT SYSTEM PERMEASE PROTEIN PST"/>
    <property type="match status" value="1"/>
</dbReference>
<dbReference type="KEGG" id="dca:Desca_0365"/>
<dbReference type="AlphaFoldDB" id="F6B6T6"/>
<dbReference type="Gene3D" id="1.10.3720.10">
    <property type="entry name" value="MetI-like"/>
    <property type="match status" value="1"/>
</dbReference>
<evidence type="ECO:0000256" key="5">
    <source>
        <dbReference type="ARBA" id="ARBA00022692"/>
    </source>
</evidence>
<dbReference type="GO" id="GO:0005315">
    <property type="term" value="F:phosphate transmembrane transporter activity"/>
    <property type="evidence" value="ECO:0007669"/>
    <property type="project" value="InterPro"/>
</dbReference>
<keyword evidence="5 8" id="KW-0812">Transmembrane</keyword>
<dbReference type="CDD" id="cd06261">
    <property type="entry name" value="TM_PBP2"/>
    <property type="match status" value="1"/>
</dbReference>
<sequence length="310" mass="33211">MERTAESVGVWRAAKKFKRKSDLFGRNLSFLCALTVIILTLSIVVFISSKGLSTFLVNKVSLGEFLFSTEWFPDRGAAEGGPKVGALTFIFGSVATSLLAVLISAPLSLITAVFMVEIAPGWGQRILQPTIELLSGIPSVVYGYIGLSVLVPFIREHLGGLGFSLLAGVLVLSVMVIPTIVSVSVDSLRSLPGHLKEAAYALGSTRWQTIRLVLLPAARTGLITGIILGLARAFGEALAVQMVIGNTRKIAHSLLDPTITLTSGITMDMGYTAAGSLWNNTLWSMALVLLLMSFFFILLIKMVVKRGAVK</sequence>
<gene>
    <name evidence="11" type="ordered locus">Desca_0365</name>
</gene>
<dbReference type="GO" id="GO:0006817">
    <property type="term" value="P:phosphate ion transport"/>
    <property type="evidence" value="ECO:0007669"/>
    <property type="project" value="UniProtKB-KW"/>
</dbReference>
<dbReference type="InterPro" id="IPR051124">
    <property type="entry name" value="Phosphate_Transport_Permease"/>
</dbReference>
<evidence type="ECO:0000256" key="7">
    <source>
        <dbReference type="ARBA" id="ARBA00023136"/>
    </source>
</evidence>
<keyword evidence="7 8" id="KW-0472">Membrane</keyword>
<protein>
    <recommendedName>
        <fullName evidence="9">Phosphate transport system permease protein</fullName>
    </recommendedName>
</protein>
<comment type="subcellular location">
    <subcellularLocation>
        <location evidence="1 8">Cell membrane</location>
        <topology evidence="1 8">Multi-pass membrane protein</topology>
    </subcellularLocation>
</comment>
<dbReference type="Proteomes" id="UP000009226">
    <property type="component" value="Chromosome"/>
</dbReference>
<dbReference type="eggNOG" id="COG0573">
    <property type="taxonomic scope" value="Bacteria"/>
</dbReference>
<comment type="similarity">
    <text evidence="2 9">Belongs to the binding-protein-dependent transport system permease family. CysTW subfamily.</text>
</comment>
<evidence type="ECO:0000256" key="1">
    <source>
        <dbReference type="ARBA" id="ARBA00004651"/>
    </source>
</evidence>
<dbReference type="SUPFAM" id="SSF161098">
    <property type="entry name" value="MetI-like"/>
    <property type="match status" value="1"/>
</dbReference>
<reference evidence="11" key="1">
    <citation type="submission" date="2011-05" db="EMBL/GenBank/DDBJ databases">
        <title>Complete sequence of Desulfotomaculum carboxydivorans CO-1-SRB.</title>
        <authorList>
            <consortium name="US DOE Joint Genome Institute"/>
            <person name="Lucas S."/>
            <person name="Han J."/>
            <person name="Lapidus A."/>
            <person name="Cheng J.-F."/>
            <person name="Goodwin L."/>
            <person name="Pitluck S."/>
            <person name="Peters L."/>
            <person name="Mikhailova N."/>
            <person name="Lu M."/>
            <person name="Han C."/>
            <person name="Tapia R."/>
            <person name="Land M."/>
            <person name="Hauser L."/>
            <person name="Kyrpides N."/>
            <person name="Ivanova N."/>
            <person name="Pagani I."/>
            <person name="Stams A."/>
            <person name="Plugge C."/>
            <person name="Muyzer G."/>
            <person name="Kuever J."/>
            <person name="Parshina S."/>
            <person name="Ivanova A."/>
            <person name="Nazina T."/>
            <person name="Woyke T."/>
        </authorList>
    </citation>
    <scope>NUCLEOTIDE SEQUENCE [LARGE SCALE GENOMIC DNA]</scope>
    <source>
        <strain evidence="11">CO-1-SRB</strain>
    </source>
</reference>
<feature type="transmembrane region" description="Helical" evidence="8">
    <location>
        <begin position="89"/>
        <end position="119"/>
    </location>
</feature>
<dbReference type="NCBIfam" id="TIGR02138">
    <property type="entry name" value="phosphate_pstC"/>
    <property type="match status" value="1"/>
</dbReference>
<keyword evidence="4 9" id="KW-1003">Cell membrane</keyword>
<dbReference type="HOGENOM" id="CLU_033621_1_0_9"/>
<feature type="domain" description="ABC transmembrane type-1" evidence="10">
    <location>
        <begin position="90"/>
        <end position="300"/>
    </location>
</feature>
<keyword evidence="12" id="KW-1185">Reference proteome</keyword>
<dbReference type="Pfam" id="PF00528">
    <property type="entry name" value="BPD_transp_1"/>
    <property type="match status" value="1"/>
</dbReference>
<feature type="transmembrane region" description="Helical" evidence="8">
    <location>
        <begin position="282"/>
        <end position="304"/>
    </location>
</feature>
<feature type="transmembrane region" description="Helical" evidence="8">
    <location>
        <begin position="28"/>
        <end position="47"/>
    </location>
</feature>
<evidence type="ECO:0000256" key="2">
    <source>
        <dbReference type="ARBA" id="ARBA00007069"/>
    </source>
</evidence>
<dbReference type="InterPro" id="IPR000515">
    <property type="entry name" value="MetI-like"/>
</dbReference>
<dbReference type="InterPro" id="IPR035906">
    <property type="entry name" value="MetI-like_sf"/>
</dbReference>
<evidence type="ECO:0000313" key="11">
    <source>
        <dbReference type="EMBL" id="AEF93261.1"/>
    </source>
</evidence>
<name>F6B6T6_DESCC</name>
<dbReference type="InterPro" id="IPR011864">
    <property type="entry name" value="Phosphate_PstC"/>
</dbReference>
<feature type="transmembrane region" description="Helical" evidence="8">
    <location>
        <begin position="131"/>
        <end position="154"/>
    </location>
</feature>
<keyword evidence="6 8" id="KW-1133">Transmembrane helix</keyword>
<dbReference type="EMBL" id="CP002736">
    <property type="protein sequence ID" value="AEF93261.1"/>
    <property type="molecule type" value="Genomic_DNA"/>
</dbReference>
<dbReference type="PROSITE" id="PS50928">
    <property type="entry name" value="ABC_TM1"/>
    <property type="match status" value="1"/>
</dbReference>
<dbReference type="GO" id="GO:0005886">
    <property type="term" value="C:plasma membrane"/>
    <property type="evidence" value="ECO:0007669"/>
    <property type="project" value="UniProtKB-SubCell"/>
</dbReference>
<evidence type="ECO:0000256" key="8">
    <source>
        <dbReference type="RuleBase" id="RU363032"/>
    </source>
</evidence>
<feature type="transmembrane region" description="Helical" evidence="8">
    <location>
        <begin position="212"/>
        <end position="234"/>
    </location>
</feature>
<evidence type="ECO:0000256" key="9">
    <source>
        <dbReference type="RuleBase" id="RU363054"/>
    </source>
</evidence>
<evidence type="ECO:0000256" key="4">
    <source>
        <dbReference type="ARBA" id="ARBA00022475"/>
    </source>
</evidence>